<reference evidence="4" key="1">
    <citation type="submission" date="2021-02" db="EMBL/GenBank/DDBJ databases">
        <authorList>
            <person name="Syme A R."/>
            <person name="Syme A R."/>
            <person name="Moolhuijzen P."/>
        </authorList>
    </citation>
    <scope>NUCLEOTIDE SEQUENCE</scope>
    <source>
        <strain evidence="4">W1-1</strain>
    </source>
</reference>
<dbReference type="SUPFAM" id="SSF51161">
    <property type="entry name" value="Trimeric LpxA-like enzymes"/>
    <property type="match status" value="1"/>
</dbReference>
<feature type="domain" description="Maltose/galactoside acetyltransferase" evidence="3">
    <location>
        <begin position="9"/>
        <end position="60"/>
    </location>
</feature>
<dbReference type="EMBL" id="HG992982">
    <property type="protein sequence ID" value="CAE7187777.1"/>
    <property type="molecule type" value="Genomic_DNA"/>
</dbReference>
<dbReference type="SMART" id="SM01266">
    <property type="entry name" value="Mac"/>
    <property type="match status" value="1"/>
</dbReference>
<evidence type="ECO:0000313" key="5">
    <source>
        <dbReference type="Proteomes" id="UP000472372"/>
    </source>
</evidence>
<dbReference type="Pfam" id="PF00132">
    <property type="entry name" value="Hexapep"/>
    <property type="match status" value="1"/>
</dbReference>
<dbReference type="GO" id="GO:0008374">
    <property type="term" value="F:O-acyltransferase activity"/>
    <property type="evidence" value="ECO:0007669"/>
    <property type="project" value="TreeGrafter"/>
</dbReference>
<dbReference type="AlphaFoldDB" id="A0A6S6W6L9"/>
<gene>
    <name evidence="4" type="ORF">PTTW11_07208</name>
</gene>
<evidence type="ECO:0000313" key="4">
    <source>
        <dbReference type="EMBL" id="CAE7187777.1"/>
    </source>
</evidence>
<accession>A0A6S6W6L9</accession>
<dbReference type="InterPro" id="IPR051159">
    <property type="entry name" value="Hexapeptide_acetyltransf"/>
</dbReference>
<keyword evidence="2" id="KW-0808">Transferase</keyword>
<sequence>MDVDPTENKKRMLRGELYYAFTPDLAAERERCRLACGRFNSADRHLGRRKLTELFRDIVQDKRPMPPEAPTAEEDAALFEDDPWILPPLTMDYGWNVRVGDNVFINFNAVFLDTCLTTIGSRTLVGPNVNFYSATHPLDPALRNGTRGPEMGKEIHVGEDCWIGGNVCILPGVTIGKGSVVGAGSVVTKSVPDFTVVAGNPARLIRKIKTDMDPAQHQLT</sequence>
<dbReference type="PROSITE" id="PS00101">
    <property type="entry name" value="HEXAPEP_TRANSFERASES"/>
    <property type="match status" value="1"/>
</dbReference>
<dbReference type="CDD" id="cd03357">
    <property type="entry name" value="LbH_MAT_GAT"/>
    <property type="match status" value="1"/>
</dbReference>
<dbReference type="InterPro" id="IPR011004">
    <property type="entry name" value="Trimer_LpxA-like_sf"/>
</dbReference>
<protein>
    <submittedName>
        <fullName evidence="4">Acetyltransferase</fullName>
    </submittedName>
</protein>
<dbReference type="Gene3D" id="2.160.10.10">
    <property type="entry name" value="Hexapeptide repeat proteins"/>
    <property type="match status" value="1"/>
</dbReference>
<evidence type="ECO:0000256" key="1">
    <source>
        <dbReference type="ARBA" id="ARBA00007274"/>
    </source>
</evidence>
<evidence type="ECO:0000259" key="3">
    <source>
        <dbReference type="SMART" id="SM01266"/>
    </source>
</evidence>
<dbReference type="InterPro" id="IPR024688">
    <property type="entry name" value="Mac_dom"/>
</dbReference>
<organism evidence="4 5">
    <name type="scientific">Pyrenophora teres f. teres</name>
    <dbReference type="NCBI Taxonomy" id="97479"/>
    <lineage>
        <taxon>Eukaryota</taxon>
        <taxon>Fungi</taxon>
        <taxon>Dikarya</taxon>
        <taxon>Ascomycota</taxon>
        <taxon>Pezizomycotina</taxon>
        <taxon>Dothideomycetes</taxon>
        <taxon>Pleosporomycetidae</taxon>
        <taxon>Pleosporales</taxon>
        <taxon>Pleosporineae</taxon>
        <taxon>Pleosporaceae</taxon>
        <taxon>Pyrenophora</taxon>
    </lineage>
</organism>
<dbReference type="Proteomes" id="UP000472372">
    <property type="component" value="Chromosome 6"/>
</dbReference>
<dbReference type="Pfam" id="PF12464">
    <property type="entry name" value="Mac"/>
    <property type="match status" value="1"/>
</dbReference>
<dbReference type="InterPro" id="IPR018357">
    <property type="entry name" value="Hexapep_transf_CS"/>
</dbReference>
<name>A0A6S6W6L9_9PLEO</name>
<proteinExistence type="inferred from homology"/>
<evidence type="ECO:0000256" key="2">
    <source>
        <dbReference type="ARBA" id="ARBA00022679"/>
    </source>
</evidence>
<dbReference type="GO" id="GO:0016407">
    <property type="term" value="F:acetyltransferase activity"/>
    <property type="evidence" value="ECO:0007669"/>
    <property type="project" value="InterPro"/>
</dbReference>
<dbReference type="PANTHER" id="PTHR23416">
    <property type="entry name" value="SIALIC ACID SYNTHASE-RELATED"/>
    <property type="match status" value="1"/>
</dbReference>
<dbReference type="InterPro" id="IPR001451">
    <property type="entry name" value="Hexapep"/>
</dbReference>
<dbReference type="PANTHER" id="PTHR23416:SF54">
    <property type="entry name" value="ACETYLTRANSFERASE, CYSE_LACA_LPXA_NODL FAMILY (AFU_ORTHOLOGUE AFUA_2G08430)-RELATED"/>
    <property type="match status" value="1"/>
</dbReference>
<comment type="similarity">
    <text evidence="1">Belongs to the transferase hexapeptide repeat family.</text>
</comment>